<comment type="caution">
    <text evidence="7">The sequence shown here is derived from an EMBL/GenBank/DDBJ whole genome shotgun (WGS) entry which is preliminary data.</text>
</comment>
<proteinExistence type="inferred from homology"/>
<comment type="similarity">
    <text evidence="2">Belongs to the autoinducer-2 exporter (AI-2E) (TC 2.A.86) family.</text>
</comment>
<name>A0A420XGW1_9PAST</name>
<dbReference type="PANTHER" id="PTHR21716:SF64">
    <property type="entry name" value="AI-2 TRANSPORT PROTEIN TQSA"/>
    <property type="match status" value="1"/>
</dbReference>
<evidence type="ECO:0000256" key="2">
    <source>
        <dbReference type="ARBA" id="ARBA00009773"/>
    </source>
</evidence>
<feature type="transmembrane region" description="Helical" evidence="6">
    <location>
        <begin position="247"/>
        <end position="266"/>
    </location>
</feature>
<feature type="transmembrane region" description="Helical" evidence="6">
    <location>
        <begin position="271"/>
        <end position="287"/>
    </location>
</feature>
<dbReference type="Proteomes" id="UP000280099">
    <property type="component" value="Unassembled WGS sequence"/>
</dbReference>
<dbReference type="InterPro" id="IPR002549">
    <property type="entry name" value="AI-2E-like"/>
</dbReference>
<keyword evidence="5 6" id="KW-0472">Membrane</keyword>
<evidence type="ECO:0000256" key="6">
    <source>
        <dbReference type="SAM" id="Phobius"/>
    </source>
</evidence>
<keyword evidence="3 6" id="KW-0812">Transmembrane</keyword>
<evidence type="ECO:0000256" key="4">
    <source>
        <dbReference type="ARBA" id="ARBA00022989"/>
    </source>
</evidence>
<comment type="subcellular location">
    <subcellularLocation>
        <location evidence="1">Membrane</location>
        <topology evidence="1">Multi-pass membrane protein</topology>
    </subcellularLocation>
</comment>
<evidence type="ECO:0000313" key="8">
    <source>
        <dbReference type="Proteomes" id="UP000280099"/>
    </source>
</evidence>
<accession>A0A420XGW1</accession>
<dbReference type="PANTHER" id="PTHR21716">
    <property type="entry name" value="TRANSMEMBRANE PROTEIN"/>
    <property type="match status" value="1"/>
</dbReference>
<feature type="transmembrane region" description="Helical" evidence="6">
    <location>
        <begin position="62"/>
        <end position="83"/>
    </location>
</feature>
<dbReference type="GO" id="GO:0055085">
    <property type="term" value="P:transmembrane transport"/>
    <property type="evidence" value="ECO:0007669"/>
    <property type="project" value="TreeGrafter"/>
</dbReference>
<evidence type="ECO:0000256" key="5">
    <source>
        <dbReference type="ARBA" id="ARBA00023136"/>
    </source>
</evidence>
<feature type="transmembrane region" description="Helical" evidence="6">
    <location>
        <begin position="213"/>
        <end position="241"/>
    </location>
</feature>
<reference evidence="7 8" key="1">
    <citation type="submission" date="2018-10" db="EMBL/GenBank/DDBJ databases">
        <title>Genomic Encyclopedia of Type Strains, Phase IV (KMG-IV): sequencing the most valuable type-strain genomes for metagenomic binning, comparative biology and taxonomic classification.</title>
        <authorList>
            <person name="Goeker M."/>
        </authorList>
    </citation>
    <scope>NUCLEOTIDE SEQUENCE [LARGE SCALE GENOMIC DNA]</scope>
    <source>
        <strain evidence="7 8">DSM 23800</strain>
    </source>
</reference>
<feature type="transmembrane region" description="Helical" evidence="6">
    <location>
        <begin position="12"/>
        <end position="42"/>
    </location>
</feature>
<dbReference type="RefSeq" id="WP_121122484.1">
    <property type="nucleotide sequence ID" value="NZ_CP016604.1"/>
</dbReference>
<dbReference type="AlphaFoldDB" id="A0A420XGW1"/>
<feature type="transmembrane region" description="Helical" evidence="6">
    <location>
        <begin position="151"/>
        <end position="172"/>
    </location>
</feature>
<dbReference type="OrthoDB" id="5792512at2"/>
<keyword evidence="8" id="KW-1185">Reference proteome</keyword>
<dbReference type="GO" id="GO:0016020">
    <property type="term" value="C:membrane"/>
    <property type="evidence" value="ECO:0007669"/>
    <property type="project" value="UniProtKB-SubCell"/>
</dbReference>
<protein>
    <submittedName>
        <fullName evidence="7">Putative PurR-regulated permease PerM</fullName>
    </submittedName>
</protein>
<keyword evidence="4 6" id="KW-1133">Transmembrane helix</keyword>
<gene>
    <name evidence="7" type="ORF">DES31_0911</name>
</gene>
<evidence type="ECO:0000313" key="7">
    <source>
        <dbReference type="EMBL" id="RKR72746.1"/>
    </source>
</evidence>
<organism evidence="7 8">
    <name type="scientific">Otariodibacter oris</name>
    <dbReference type="NCBI Taxonomy" id="1032623"/>
    <lineage>
        <taxon>Bacteria</taxon>
        <taxon>Pseudomonadati</taxon>
        <taxon>Pseudomonadota</taxon>
        <taxon>Gammaproteobacteria</taxon>
        <taxon>Pasteurellales</taxon>
        <taxon>Pasteurellaceae</taxon>
        <taxon>Otariodibacter</taxon>
    </lineage>
</organism>
<dbReference type="Pfam" id="PF01594">
    <property type="entry name" value="AI-2E_transport"/>
    <property type="match status" value="1"/>
</dbReference>
<dbReference type="EMBL" id="RBJC01000005">
    <property type="protein sequence ID" value="RKR72746.1"/>
    <property type="molecule type" value="Genomic_DNA"/>
</dbReference>
<evidence type="ECO:0000256" key="3">
    <source>
        <dbReference type="ARBA" id="ARBA00022692"/>
    </source>
</evidence>
<feature type="transmembrane region" description="Helical" evidence="6">
    <location>
        <begin position="307"/>
        <end position="334"/>
    </location>
</feature>
<evidence type="ECO:0000256" key="1">
    <source>
        <dbReference type="ARBA" id="ARBA00004141"/>
    </source>
</evidence>
<sequence length="371" mass="41999">MIKTDFLKHMPWYVLLLVAILFFYLTRSILTPFIISAVLAYFVSPLIDKLEARNISRAKSVVIAYSIIILLLVLSIVFIVPIVSEQIREFQYIKPKIIHFFQYDFWHYLNNWIPFDVHIDANTVEKAIKDTVTNKTEEGDNTLTQSVFNSASWVISFITNLALVPIITYYFLKNYHEIIDNIFRLIPKRNRATMTKIAKESDKNLSAFLRGQFLVMNILAAIYIACLAMMGLNYSLLIGLIAGYLNFIPFIGLWIGASTAVLAAIFQFSDVLHPVIVLGIFTIAQIIEGNFLTPKLVGDRIGLGPVTVIFAVMAGGELLGIIGVLIALPLSAVLKVILEHIRESYEESELYENDSKLIIPDDSNQNMFHEK</sequence>